<feature type="non-terminal residue" evidence="4">
    <location>
        <position position="562"/>
    </location>
</feature>
<feature type="region of interest" description="Disordered" evidence="2">
    <location>
        <begin position="459"/>
        <end position="562"/>
    </location>
</feature>
<protein>
    <recommendedName>
        <fullName evidence="3">Rho-GAP domain-containing protein</fullName>
    </recommendedName>
</protein>
<dbReference type="PANTHER" id="PTHR15228:SF25">
    <property type="entry name" value="F-BAR DOMAIN-CONTAINING PROTEIN"/>
    <property type="match status" value="1"/>
</dbReference>
<dbReference type="SMART" id="SM00324">
    <property type="entry name" value="RhoGAP"/>
    <property type="match status" value="1"/>
</dbReference>
<dbReference type="GO" id="GO:0060237">
    <property type="term" value="P:regulation of fungal-type cell wall organization"/>
    <property type="evidence" value="ECO:0007669"/>
    <property type="project" value="TreeGrafter"/>
</dbReference>
<dbReference type="OrthoDB" id="3196451at2759"/>
<feature type="region of interest" description="Disordered" evidence="2">
    <location>
        <begin position="373"/>
        <end position="424"/>
    </location>
</feature>
<organism evidence="4 5">
    <name type="scientific">Candolleomyces eurysporus</name>
    <dbReference type="NCBI Taxonomy" id="2828524"/>
    <lineage>
        <taxon>Eukaryota</taxon>
        <taxon>Fungi</taxon>
        <taxon>Dikarya</taxon>
        <taxon>Basidiomycota</taxon>
        <taxon>Agaricomycotina</taxon>
        <taxon>Agaricomycetes</taxon>
        <taxon>Agaricomycetidae</taxon>
        <taxon>Agaricales</taxon>
        <taxon>Agaricineae</taxon>
        <taxon>Psathyrellaceae</taxon>
        <taxon>Candolleomyces</taxon>
    </lineage>
</organism>
<evidence type="ECO:0000256" key="2">
    <source>
        <dbReference type="SAM" id="MobiDB-lite"/>
    </source>
</evidence>
<dbReference type="AlphaFoldDB" id="A0A9W8J128"/>
<feature type="compositionally biased region" description="Basic and acidic residues" evidence="2">
    <location>
        <begin position="524"/>
        <end position="537"/>
    </location>
</feature>
<dbReference type="GO" id="GO:0005096">
    <property type="term" value="F:GTPase activator activity"/>
    <property type="evidence" value="ECO:0007669"/>
    <property type="project" value="UniProtKB-KW"/>
</dbReference>
<feature type="compositionally biased region" description="Low complexity" evidence="2">
    <location>
        <begin position="304"/>
        <end position="316"/>
    </location>
</feature>
<feature type="compositionally biased region" description="Polar residues" evidence="2">
    <location>
        <begin position="501"/>
        <end position="523"/>
    </location>
</feature>
<dbReference type="PROSITE" id="PS50238">
    <property type="entry name" value="RHOGAP"/>
    <property type="match status" value="1"/>
</dbReference>
<dbReference type="Gene3D" id="1.10.555.10">
    <property type="entry name" value="Rho GTPase activation protein"/>
    <property type="match status" value="1"/>
</dbReference>
<proteinExistence type="predicted"/>
<dbReference type="Pfam" id="PF00620">
    <property type="entry name" value="RhoGAP"/>
    <property type="match status" value="1"/>
</dbReference>
<feature type="compositionally biased region" description="Pro residues" evidence="2">
    <location>
        <begin position="405"/>
        <end position="419"/>
    </location>
</feature>
<dbReference type="InterPro" id="IPR008936">
    <property type="entry name" value="Rho_GTPase_activation_prot"/>
</dbReference>
<feature type="compositionally biased region" description="Polar residues" evidence="2">
    <location>
        <begin position="481"/>
        <end position="491"/>
    </location>
</feature>
<dbReference type="InterPro" id="IPR051025">
    <property type="entry name" value="RhoGAP"/>
</dbReference>
<dbReference type="SUPFAM" id="SSF48350">
    <property type="entry name" value="GTPase activation domain, GAP"/>
    <property type="match status" value="1"/>
</dbReference>
<dbReference type="PANTHER" id="PTHR15228">
    <property type="entry name" value="SPERMATHECAL PHYSIOLOGY VARIANT"/>
    <property type="match status" value="1"/>
</dbReference>
<name>A0A9W8J128_9AGAR</name>
<feature type="region of interest" description="Disordered" evidence="2">
    <location>
        <begin position="16"/>
        <end position="37"/>
    </location>
</feature>
<keyword evidence="5" id="KW-1185">Reference proteome</keyword>
<feature type="domain" description="Rho-GAP" evidence="3">
    <location>
        <begin position="127"/>
        <end position="348"/>
    </location>
</feature>
<dbReference type="InterPro" id="IPR000198">
    <property type="entry name" value="RhoGAP_dom"/>
</dbReference>
<evidence type="ECO:0000256" key="1">
    <source>
        <dbReference type="ARBA" id="ARBA00022468"/>
    </source>
</evidence>
<feature type="compositionally biased region" description="Polar residues" evidence="2">
    <location>
        <begin position="379"/>
        <end position="403"/>
    </location>
</feature>
<dbReference type="EMBL" id="JANBPK010001485">
    <property type="protein sequence ID" value="KAJ2922555.1"/>
    <property type="molecule type" value="Genomic_DNA"/>
</dbReference>
<evidence type="ECO:0000313" key="4">
    <source>
        <dbReference type="EMBL" id="KAJ2922555.1"/>
    </source>
</evidence>
<dbReference type="GO" id="GO:0005938">
    <property type="term" value="C:cell cortex"/>
    <property type="evidence" value="ECO:0007669"/>
    <property type="project" value="TreeGrafter"/>
</dbReference>
<evidence type="ECO:0000259" key="3">
    <source>
        <dbReference type="PROSITE" id="PS50238"/>
    </source>
</evidence>
<sequence>MPTIASLTRSLTLPLNRNRSKRHSATVTSSTVTTPIDERPEHQLPSLETVQLSAPTPPAIPRRQNSFLGIKTSTKNNGGIFNVNLDGLLNSKPNNPNIPAYVAPNTASPQDVVFGKPLKESLKYASVQISTANSDGELYVWGYIPVVVAKCGLYLKENATEVPGTFRVNGSNRRMRELQAAFETPPRYGKSLDWKQENYTTHDVASVFRRYLTQMPEPVIPYDLYHQFRDALDLLSVFARKSDKNLMTATNLAVIFRPGLISHPQHEMSPQEHALSQKVLEFLIAHQDWFMLDIPPPPARKGSTQPAPQTQQTQQTVSGHVHERRPSDPQSQPPPTQQFLLSSSPPTPLASPIHEASLQQQYHGQAANISGIVGGSNMGGAQQANPSPNVSSSHGVSARNGSHPNPLPPSFSSAHPPPLSEIGSDATVDDVMVIPRGAAREEFSEIGGDLTRASMLAEDDMSPMTSPDDPILSGTGPIGSHTVTVQRSRTMPSRRKDSDDSTPSVNLIQSSTGKENVGPQSSDGHGKQGKEGKEKRTVLVKKSRRASSAANVAERAREQRTS</sequence>
<keyword evidence="1" id="KW-0343">GTPase activation</keyword>
<dbReference type="GO" id="GO:0007165">
    <property type="term" value="P:signal transduction"/>
    <property type="evidence" value="ECO:0007669"/>
    <property type="project" value="InterPro"/>
</dbReference>
<comment type="caution">
    <text evidence="4">The sequence shown here is derived from an EMBL/GenBank/DDBJ whole genome shotgun (WGS) entry which is preliminary data.</text>
</comment>
<dbReference type="Proteomes" id="UP001140091">
    <property type="component" value="Unassembled WGS sequence"/>
</dbReference>
<evidence type="ECO:0000313" key="5">
    <source>
        <dbReference type="Proteomes" id="UP001140091"/>
    </source>
</evidence>
<gene>
    <name evidence="4" type="ORF">H1R20_g14545</name>
</gene>
<feature type="region of interest" description="Disordered" evidence="2">
    <location>
        <begin position="294"/>
        <end position="352"/>
    </location>
</feature>
<reference evidence="4" key="1">
    <citation type="submission" date="2022-06" db="EMBL/GenBank/DDBJ databases">
        <title>Genome Sequence of Candolleomyces eurysporus.</title>
        <authorList>
            <person name="Buettner E."/>
        </authorList>
    </citation>
    <scope>NUCLEOTIDE SEQUENCE</scope>
    <source>
        <strain evidence="4">VTCC 930004</strain>
    </source>
</reference>
<accession>A0A9W8J128</accession>